<reference evidence="3 4" key="1">
    <citation type="submission" date="2016-10" db="EMBL/GenBank/DDBJ databases">
        <authorList>
            <person name="Varghese N."/>
            <person name="Submissions S."/>
        </authorList>
    </citation>
    <scope>NUCLEOTIDE SEQUENCE [LARGE SCALE GENOMIC DNA]</scope>
    <source>
        <strain evidence="3 4">BS2773</strain>
    </source>
</reference>
<name>A0A1H4YH29_9PSED</name>
<evidence type="ECO:0000259" key="2">
    <source>
        <dbReference type="PROSITE" id="PS51208"/>
    </source>
</evidence>
<sequence>MSMHNRPANRTPGRRALLAIAIASAITAGQSGIAQATVHDVINPSGTTLIGGSIGIFNPNSDSIGTLSNSGTIIGSSIGIQNNSSITELDNNLGGTISGGSFGILNNFGSIGTLSNSGTLSGAKVGIYNNGSTSIGMLVNTGAISGVRNGISNLGSIGTLNNSGSISGDQNTGIYNTGSGSIGTLSNNGTISGATVGIYNTGSITELDNNLSGTISGDNFGILINGGSIGTLNNSGTISGITAGIANNASIGTLNNRGTISGITAGISNDASIGTLNNSGTITSSGTEGIHNGGSIGSLTNSGTVTGNAGIYNTGSIDSLTNSGTITGQYAAIYNDKLGTLGPITNSGVIAGAIMNEASQDLNINGGTGSTFGLLTGFGGGTDIGDVGLITNTASNVIFGSGNQLLNDNINVGSFKVSNQGTLLVNNSITITGNYDQAANAKLLIGVSDSAVAAGTASDSGYGRLVVTGDANIASGSSVGLVSTHTYGFAQGQRYLVVQAGGAGTNYNADTLHYSVAGYDVSGTSVVDGANKNLVLTVGAVQSVTPPVTPPTSNGPINRANTADGTASLAGLFNYQGFNADLMNVFNAAAANGSTAAGNKAGAQLSPTANLAAATQGSVASTVQVLNVTSAHLEGLRGGSTGVSTGEGPPTSGLWTQAFGGTAHMDERDDIAGYSARYNGLLLGADGMLNDNWRLGGLFSYTKTTLNNNGNNDGSSADVKSYGLFGYASYNANPWYLDLSVGAVQHQYDTQRQVDFTGVNGTAKGSHNGMQYTASAQAGYPIDLGASMANVILTPIAGLSYSTLRQDSYTEKGGAGTALHVNADNLNSLKSDLGAKLARAFATSYGSLTPSAQLTWRHEYRDSALQSVANFSADTTGATSFSSTGPKAVGDTGVLSVGLTLVTHNNLTVAAHYTGETGGGFNANTGDLQVRWAF</sequence>
<dbReference type="PROSITE" id="PS51208">
    <property type="entry name" value="AUTOTRANSPORTER"/>
    <property type="match status" value="1"/>
</dbReference>
<protein>
    <submittedName>
        <fullName evidence="3">Outer membrane autotransporter barrel domain-containing protein</fullName>
    </submittedName>
</protein>
<evidence type="ECO:0000313" key="3">
    <source>
        <dbReference type="EMBL" id="SED16358.1"/>
    </source>
</evidence>
<evidence type="ECO:0000256" key="1">
    <source>
        <dbReference type="SAM" id="SignalP"/>
    </source>
</evidence>
<dbReference type="SUPFAM" id="SSF103515">
    <property type="entry name" value="Autotransporter"/>
    <property type="match status" value="1"/>
</dbReference>
<accession>A0A1H4YH29</accession>
<feature type="chain" id="PRO_5046138088" evidence="1">
    <location>
        <begin position="37"/>
        <end position="934"/>
    </location>
</feature>
<dbReference type="RefSeq" id="WP_218027732.1">
    <property type="nucleotide sequence ID" value="NZ_FNTS01000002.1"/>
</dbReference>
<organism evidence="3 4">
    <name type="scientific">Pseudomonas costantinii</name>
    <dbReference type="NCBI Taxonomy" id="168469"/>
    <lineage>
        <taxon>Bacteria</taxon>
        <taxon>Pseudomonadati</taxon>
        <taxon>Pseudomonadota</taxon>
        <taxon>Gammaproteobacteria</taxon>
        <taxon>Pseudomonadales</taxon>
        <taxon>Pseudomonadaceae</taxon>
        <taxon>Pseudomonas</taxon>
    </lineage>
</organism>
<dbReference type="Pfam" id="PF03797">
    <property type="entry name" value="Autotransporter"/>
    <property type="match status" value="1"/>
</dbReference>
<dbReference type="Proteomes" id="UP000182179">
    <property type="component" value="Unassembled WGS sequence"/>
</dbReference>
<proteinExistence type="predicted"/>
<dbReference type="SMART" id="SM00869">
    <property type="entry name" value="Autotransporter"/>
    <property type="match status" value="1"/>
</dbReference>
<dbReference type="PROSITE" id="PS51318">
    <property type="entry name" value="TAT"/>
    <property type="match status" value="1"/>
</dbReference>
<keyword evidence="1" id="KW-0732">Signal</keyword>
<dbReference type="EMBL" id="FNTS01000002">
    <property type="protein sequence ID" value="SED16358.1"/>
    <property type="molecule type" value="Genomic_DNA"/>
</dbReference>
<dbReference type="InterPro" id="IPR006311">
    <property type="entry name" value="TAT_signal"/>
</dbReference>
<dbReference type="InterPro" id="IPR005546">
    <property type="entry name" value="Autotransporte_beta"/>
</dbReference>
<comment type="caution">
    <text evidence="3">The sequence shown here is derived from an EMBL/GenBank/DDBJ whole genome shotgun (WGS) entry which is preliminary data.</text>
</comment>
<gene>
    <name evidence="3" type="ORF">SAMN04515675_0086</name>
</gene>
<keyword evidence="4" id="KW-1185">Reference proteome</keyword>
<feature type="domain" description="Autotransporter" evidence="2">
    <location>
        <begin position="647"/>
        <end position="934"/>
    </location>
</feature>
<evidence type="ECO:0000313" key="4">
    <source>
        <dbReference type="Proteomes" id="UP000182179"/>
    </source>
</evidence>
<dbReference type="InterPro" id="IPR006315">
    <property type="entry name" value="OM_autotransptr_brl_dom"/>
</dbReference>
<dbReference type="NCBIfam" id="TIGR01414">
    <property type="entry name" value="autotrans_barl"/>
    <property type="match status" value="1"/>
</dbReference>
<dbReference type="InterPro" id="IPR036709">
    <property type="entry name" value="Autotransporte_beta_dom_sf"/>
</dbReference>
<dbReference type="Gene3D" id="2.40.128.130">
    <property type="entry name" value="Autotransporter beta-domain"/>
    <property type="match status" value="1"/>
</dbReference>
<feature type="signal peptide" evidence="1">
    <location>
        <begin position="1"/>
        <end position="36"/>
    </location>
</feature>